<reference evidence="1 2" key="1">
    <citation type="journal article" date="2014" name="Mol. Plant">
        <title>Chromosome Scale Genome Assembly and Transcriptome Profiling of Nannochloropsis gaditana in Nitrogen Depletion.</title>
        <authorList>
            <person name="Corteggiani Carpinelli E."/>
            <person name="Telatin A."/>
            <person name="Vitulo N."/>
            <person name="Forcato C."/>
            <person name="D'Angelo M."/>
            <person name="Schiavon R."/>
            <person name="Vezzi A."/>
            <person name="Giacometti G.M."/>
            <person name="Morosinotto T."/>
            <person name="Valle G."/>
        </authorList>
    </citation>
    <scope>NUCLEOTIDE SEQUENCE [LARGE SCALE GENOMIC DNA]</scope>
    <source>
        <strain evidence="1 2">B-31</strain>
    </source>
</reference>
<name>W7TX16_9STRA</name>
<dbReference type="OrthoDB" id="10371948at2759"/>
<sequence length="177" mass="18794">MSSSKLVRPPRLLGFGGRPYNFFDRDSLPRNLSSVLKGNLASALLVEGALIFADDQGHITFTDADLHVSLQHRILSPPPSPPPSPSNPPSLLLARSLQSPPLLVVAGLHGPGAQVVIHTWVGSKVSAPSNTIAVLSALQALAPASEKIGSTSPFLPFCCVRLYPGSGRGKRWRRPDP</sequence>
<protein>
    <submittedName>
        <fullName evidence="1">Uncharacterized protein</fullName>
    </submittedName>
</protein>
<dbReference type="AlphaFoldDB" id="W7TX16"/>
<gene>
    <name evidence="1" type="ORF">Naga_100092g1</name>
</gene>
<evidence type="ECO:0000313" key="1">
    <source>
        <dbReference type="EMBL" id="EWM24909.1"/>
    </source>
</evidence>
<keyword evidence="2" id="KW-1185">Reference proteome</keyword>
<proteinExistence type="predicted"/>
<accession>W7TX16</accession>
<organism evidence="1 2">
    <name type="scientific">Nannochloropsis gaditana</name>
    <dbReference type="NCBI Taxonomy" id="72520"/>
    <lineage>
        <taxon>Eukaryota</taxon>
        <taxon>Sar</taxon>
        <taxon>Stramenopiles</taxon>
        <taxon>Ochrophyta</taxon>
        <taxon>Eustigmatophyceae</taxon>
        <taxon>Eustigmatales</taxon>
        <taxon>Monodopsidaceae</taxon>
        <taxon>Nannochloropsis</taxon>
    </lineage>
</organism>
<comment type="caution">
    <text evidence="1">The sequence shown here is derived from an EMBL/GenBank/DDBJ whole genome shotgun (WGS) entry which is preliminary data.</text>
</comment>
<dbReference type="EMBL" id="AZIL01001069">
    <property type="protein sequence ID" value="EWM24909.1"/>
    <property type="molecule type" value="Genomic_DNA"/>
</dbReference>
<dbReference type="Proteomes" id="UP000019335">
    <property type="component" value="Chromosome 12"/>
</dbReference>
<evidence type="ECO:0000313" key="2">
    <source>
        <dbReference type="Proteomes" id="UP000019335"/>
    </source>
</evidence>